<dbReference type="CDD" id="cd05930">
    <property type="entry name" value="A_NRPS"/>
    <property type="match status" value="1"/>
</dbReference>
<dbReference type="InterPro" id="IPR010071">
    <property type="entry name" value="AA_adenyl_dom"/>
</dbReference>
<dbReference type="InterPro" id="IPR045851">
    <property type="entry name" value="AMP-bd_C_sf"/>
</dbReference>
<reference evidence="5" key="1">
    <citation type="submission" date="2023-06" db="EMBL/GenBank/DDBJ databases">
        <title>Genomic of Parafulvivirga corallium.</title>
        <authorList>
            <person name="Wang G."/>
        </authorList>
    </citation>
    <scope>NUCLEOTIDE SEQUENCE</scope>
    <source>
        <strain evidence="5">BMA10</strain>
    </source>
</reference>
<dbReference type="NCBIfam" id="TIGR01733">
    <property type="entry name" value="AA-adenyl-dom"/>
    <property type="match status" value="1"/>
</dbReference>
<sequence length="522" mass="58703">MTYLLQHLLKQAARKSPQKEVIIAGETKLTYKQLDKLSNRFANLLIATGVKKGDRVGLYMPKNIPAVIGVFGILKAGAAYVPLDINAPSARIAFFIQNCEMTHLMVSSSKKEIMDEVFKENTSLDTVILSDDFTDIPSEWPAHIHDWNKVMQSHDKNPNVRNIDTDLAYILYTSGSTGVPKGVMTSHHNSLAFINSMSELFKILPEDKVANPAPLKFGISIFDIFVTIKEGATMVIIPDLLTTFPCQLADWMHENEISIWFSVPFVLSRLVLDGQIDRYNFDHLRAVFFAGEVFPAKYLRQLMNLWPSVTYFNIYGTTETNVITGYEVEPLDEDHIKPIPIGKAISNLEAFLIDERGNLIDRPGESGELCVRGAAVAQGYWANEAKTKENFIENPLDPHSKDLVYKTGDVVVLDEKGRFHYTGRRDHMIKSRGYRIEIGEIEAALYSHKSIKEAAVVGIPDELAGHKIKAFVTLHDKRSLEPVELQKFCTQQIPRYMVPESIEFLEALPKTSTGKIDKTALT</sequence>
<keyword evidence="6" id="KW-1185">Reference proteome</keyword>
<name>A0ABT8KQ25_9BACT</name>
<dbReference type="PROSITE" id="PS00455">
    <property type="entry name" value="AMP_BINDING"/>
    <property type="match status" value="1"/>
</dbReference>
<evidence type="ECO:0000256" key="2">
    <source>
        <dbReference type="ARBA" id="ARBA00022553"/>
    </source>
</evidence>
<gene>
    <name evidence="5" type="ORF">QQ008_12860</name>
</gene>
<dbReference type="InterPro" id="IPR025110">
    <property type="entry name" value="AMP-bd_C"/>
</dbReference>
<evidence type="ECO:0000259" key="4">
    <source>
        <dbReference type="Pfam" id="PF13193"/>
    </source>
</evidence>
<dbReference type="InterPro" id="IPR042099">
    <property type="entry name" value="ANL_N_sf"/>
</dbReference>
<organism evidence="5 6">
    <name type="scientific">Splendidivirga corallicola</name>
    <dbReference type="NCBI Taxonomy" id="3051826"/>
    <lineage>
        <taxon>Bacteria</taxon>
        <taxon>Pseudomonadati</taxon>
        <taxon>Bacteroidota</taxon>
        <taxon>Cytophagia</taxon>
        <taxon>Cytophagales</taxon>
        <taxon>Splendidivirgaceae</taxon>
        <taxon>Splendidivirga</taxon>
    </lineage>
</organism>
<dbReference type="PANTHER" id="PTHR44845:SF6">
    <property type="entry name" value="BETA-ALANINE-ACTIVATING ENZYME"/>
    <property type="match status" value="1"/>
</dbReference>
<comment type="caution">
    <text evidence="5">The sequence shown here is derived from an EMBL/GenBank/DDBJ whole genome shotgun (WGS) entry which is preliminary data.</text>
</comment>
<dbReference type="PANTHER" id="PTHR44845">
    <property type="entry name" value="CARRIER DOMAIN-CONTAINING PROTEIN"/>
    <property type="match status" value="1"/>
</dbReference>
<dbReference type="InterPro" id="IPR000873">
    <property type="entry name" value="AMP-dep_synth/lig_dom"/>
</dbReference>
<proteinExistence type="predicted"/>
<protein>
    <submittedName>
        <fullName evidence="5">Amino acid adenylation domain-containing protein</fullName>
    </submittedName>
</protein>
<dbReference type="Gene3D" id="3.30.300.30">
    <property type="match status" value="1"/>
</dbReference>
<feature type="domain" description="AMP-binding enzyme C-terminal" evidence="4">
    <location>
        <begin position="440"/>
        <end position="515"/>
    </location>
</feature>
<dbReference type="Pfam" id="PF00501">
    <property type="entry name" value="AMP-binding"/>
    <property type="match status" value="1"/>
</dbReference>
<dbReference type="Proteomes" id="UP001172082">
    <property type="component" value="Unassembled WGS sequence"/>
</dbReference>
<feature type="domain" description="AMP-dependent synthetase/ligase" evidence="3">
    <location>
        <begin position="10"/>
        <end position="381"/>
    </location>
</feature>
<accession>A0ABT8KQ25</accession>
<dbReference type="PRINTS" id="PR00154">
    <property type="entry name" value="AMPBINDING"/>
</dbReference>
<dbReference type="InterPro" id="IPR020459">
    <property type="entry name" value="AMP-binding"/>
</dbReference>
<dbReference type="SUPFAM" id="SSF56801">
    <property type="entry name" value="Acetyl-CoA synthetase-like"/>
    <property type="match status" value="1"/>
</dbReference>
<keyword evidence="1" id="KW-0596">Phosphopantetheine</keyword>
<evidence type="ECO:0000259" key="3">
    <source>
        <dbReference type="Pfam" id="PF00501"/>
    </source>
</evidence>
<dbReference type="RefSeq" id="WP_346752294.1">
    <property type="nucleotide sequence ID" value="NZ_JAUJEA010000004.1"/>
</dbReference>
<keyword evidence="2" id="KW-0597">Phosphoprotein</keyword>
<dbReference type="Pfam" id="PF13193">
    <property type="entry name" value="AMP-binding_C"/>
    <property type="match status" value="1"/>
</dbReference>
<dbReference type="InterPro" id="IPR020845">
    <property type="entry name" value="AMP-binding_CS"/>
</dbReference>
<dbReference type="EMBL" id="JAUJEA010000004">
    <property type="protein sequence ID" value="MDN5202268.1"/>
    <property type="molecule type" value="Genomic_DNA"/>
</dbReference>
<dbReference type="Gene3D" id="3.40.50.12780">
    <property type="entry name" value="N-terminal domain of ligase-like"/>
    <property type="match status" value="1"/>
</dbReference>
<evidence type="ECO:0000313" key="5">
    <source>
        <dbReference type="EMBL" id="MDN5202268.1"/>
    </source>
</evidence>
<evidence type="ECO:0000256" key="1">
    <source>
        <dbReference type="ARBA" id="ARBA00022450"/>
    </source>
</evidence>
<evidence type="ECO:0000313" key="6">
    <source>
        <dbReference type="Proteomes" id="UP001172082"/>
    </source>
</evidence>